<dbReference type="InterPro" id="IPR001867">
    <property type="entry name" value="OmpR/PhoB-type_DNA-bd"/>
</dbReference>
<dbReference type="Pfam" id="PF00072">
    <property type="entry name" value="Response_reg"/>
    <property type="match status" value="1"/>
</dbReference>
<keyword evidence="11" id="KW-1185">Reference proteome</keyword>
<dbReference type="InterPro" id="IPR011006">
    <property type="entry name" value="CheY-like_superfamily"/>
</dbReference>
<dbReference type="InterPro" id="IPR036388">
    <property type="entry name" value="WH-like_DNA-bd_sf"/>
</dbReference>
<dbReference type="eggNOG" id="COG0745">
    <property type="taxonomic scope" value="Bacteria"/>
</dbReference>
<keyword evidence="2" id="KW-0805">Transcription regulation</keyword>
<evidence type="ECO:0000256" key="1">
    <source>
        <dbReference type="ARBA" id="ARBA00018672"/>
    </source>
</evidence>
<evidence type="ECO:0000256" key="4">
    <source>
        <dbReference type="ARBA" id="ARBA00023163"/>
    </source>
</evidence>
<organism evidence="10 11">
    <name type="scientific">Blautia hydrogenotrophica (strain DSM 10507 / JCM 14656 / S5a33)</name>
    <name type="common">Ruminococcus hydrogenotrophicus</name>
    <dbReference type="NCBI Taxonomy" id="476272"/>
    <lineage>
        <taxon>Bacteria</taxon>
        <taxon>Bacillati</taxon>
        <taxon>Bacillota</taxon>
        <taxon>Clostridia</taxon>
        <taxon>Lachnospirales</taxon>
        <taxon>Lachnospiraceae</taxon>
        <taxon>Blautia</taxon>
    </lineage>
</organism>
<dbReference type="PROSITE" id="PS50110">
    <property type="entry name" value="RESPONSE_REGULATORY"/>
    <property type="match status" value="1"/>
</dbReference>
<dbReference type="GO" id="GO:0006355">
    <property type="term" value="P:regulation of DNA-templated transcription"/>
    <property type="evidence" value="ECO:0007669"/>
    <property type="project" value="InterPro"/>
</dbReference>
<evidence type="ECO:0000259" key="9">
    <source>
        <dbReference type="PROSITE" id="PS51755"/>
    </source>
</evidence>
<dbReference type="CDD" id="cd00383">
    <property type="entry name" value="trans_reg_C"/>
    <property type="match status" value="1"/>
</dbReference>
<name>C0CN32_BLAHS</name>
<protein>
    <recommendedName>
        <fullName evidence="1">Stage 0 sporulation protein A homolog</fullName>
    </recommendedName>
</protein>
<dbReference type="Gene3D" id="6.10.250.690">
    <property type="match status" value="1"/>
</dbReference>
<dbReference type="GO" id="GO:0032993">
    <property type="term" value="C:protein-DNA complex"/>
    <property type="evidence" value="ECO:0007669"/>
    <property type="project" value="TreeGrafter"/>
</dbReference>
<dbReference type="GO" id="GO:0005829">
    <property type="term" value="C:cytosol"/>
    <property type="evidence" value="ECO:0007669"/>
    <property type="project" value="TreeGrafter"/>
</dbReference>
<dbReference type="PATRIC" id="fig|476272.21.peg.1704"/>
<dbReference type="RefSeq" id="WP_005949491.1">
    <property type="nucleotide sequence ID" value="NZ_CP136423.1"/>
</dbReference>
<dbReference type="Proteomes" id="UP000003100">
    <property type="component" value="Unassembled WGS sequence"/>
</dbReference>
<evidence type="ECO:0000256" key="5">
    <source>
        <dbReference type="ARBA" id="ARBA00024867"/>
    </source>
</evidence>
<dbReference type="InterPro" id="IPR001789">
    <property type="entry name" value="Sig_transdc_resp-reg_receiver"/>
</dbReference>
<proteinExistence type="predicted"/>
<dbReference type="SUPFAM" id="SSF52172">
    <property type="entry name" value="CheY-like"/>
    <property type="match status" value="1"/>
</dbReference>
<evidence type="ECO:0000256" key="6">
    <source>
        <dbReference type="PROSITE-ProRule" id="PRU00169"/>
    </source>
</evidence>
<dbReference type="InterPro" id="IPR039420">
    <property type="entry name" value="WalR-like"/>
</dbReference>
<dbReference type="GO" id="GO:0000156">
    <property type="term" value="F:phosphorelay response regulator activity"/>
    <property type="evidence" value="ECO:0007669"/>
    <property type="project" value="TreeGrafter"/>
</dbReference>
<accession>C0CN32</accession>
<dbReference type="EMBL" id="ACBZ01000123">
    <property type="protein sequence ID" value="EEG48820.1"/>
    <property type="molecule type" value="Genomic_DNA"/>
</dbReference>
<feature type="DNA-binding region" description="OmpR/PhoB-type" evidence="7">
    <location>
        <begin position="138"/>
        <end position="238"/>
    </location>
</feature>
<evidence type="ECO:0000313" key="11">
    <source>
        <dbReference type="Proteomes" id="UP000003100"/>
    </source>
</evidence>
<dbReference type="GO" id="GO:0000976">
    <property type="term" value="F:transcription cis-regulatory region binding"/>
    <property type="evidence" value="ECO:0007669"/>
    <property type="project" value="TreeGrafter"/>
</dbReference>
<dbReference type="PANTHER" id="PTHR48111:SF73">
    <property type="entry name" value="ALKALINE PHOSPHATASE SYNTHESIS TRANSCRIPTIONAL REGULATORY PROTEIN PHOP"/>
    <property type="match status" value="1"/>
</dbReference>
<feature type="domain" description="Response regulatory" evidence="8">
    <location>
        <begin position="3"/>
        <end position="127"/>
    </location>
</feature>
<dbReference type="HOGENOM" id="CLU_000445_30_3_9"/>
<evidence type="ECO:0000256" key="3">
    <source>
        <dbReference type="ARBA" id="ARBA00023125"/>
    </source>
</evidence>
<dbReference type="PANTHER" id="PTHR48111">
    <property type="entry name" value="REGULATOR OF RPOS"/>
    <property type="match status" value="1"/>
</dbReference>
<dbReference type="Pfam" id="PF00486">
    <property type="entry name" value="Trans_reg_C"/>
    <property type="match status" value="1"/>
</dbReference>
<dbReference type="PROSITE" id="PS51755">
    <property type="entry name" value="OMPR_PHOB"/>
    <property type="match status" value="1"/>
</dbReference>
<dbReference type="AlphaFoldDB" id="C0CN32"/>
<dbReference type="SUPFAM" id="SSF46894">
    <property type="entry name" value="C-terminal effector domain of the bipartite response regulators"/>
    <property type="match status" value="1"/>
</dbReference>
<keyword evidence="4" id="KW-0804">Transcription</keyword>
<keyword evidence="3 7" id="KW-0238">DNA-binding</keyword>
<evidence type="ECO:0000256" key="7">
    <source>
        <dbReference type="PROSITE-ProRule" id="PRU01091"/>
    </source>
</evidence>
<comment type="function">
    <text evidence="5">May play the central regulatory role in sporulation. It may be an element of the effector pathway responsible for the activation of sporulation genes in response to nutritional stress. Spo0A may act in concert with spo0H (a sigma factor) to control the expression of some genes that are critical to the sporulation process.</text>
</comment>
<dbReference type="GeneID" id="86821039"/>
<evidence type="ECO:0000313" key="10">
    <source>
        <dbReference type="EMBL" id="EEG48820.1"/>
    </source>
</evidence>
<reference evidence="10 11" key="1">
    <citation type="submission" date="2009-01" db="EMBL/GenBank/DDBJ databases">
        <authorList>
            <person name="Fulton L."/>
            <person name="Clifton S."/>
            <person name="Fulton B."/>
            <person name="Xu J."/>
            <person name="Minx P."/>
            <person name="Pepin K.H."/>
            <person name="Johnson M."/>
            <person name="Bhonagiri V."/>
            <person name="Nash W.E."/>
            <person name="Mardis E.R."/>
            <person name="Wilson R.K."/>
        </authorList>
    </citation>
    <scope>NUCLEOTIDE SEQUENCE [LARGE SCALE GENOMIC DNA]</scope>
    <source>
        <strain evidence="11">DSM 10507 / JCM 14656 / S5a33</strain>
    </source>
</reference>
<keyword evidence="6" id="KW-0597">Phosphoprotein</keyword>
<reference evidence="10 11" key="2">
    <citation type="submission" date="2009-02" db="EMBL/GenBank/DDBJ databases">
        <title>Draft genome sequence of Blautia hydrogenotrophica DSM 10507 (Ruminococcus hydrogenotrophicus DSM 10507).</title>
        <authorList>
            <person name="Sudarsanam P."/>
            <person name="Ley R."/>
            <person name="Guruge J."/>
            <person name="Turnbaugh P.J."/>
            <person name="Mahowald M."/>
            <person name="Liep D."/>
            <person name="Gordon J."/>
        </authorList>
    </citation>
    <scope>NUCLEOTIDE SEQUENCE [LARGE SCALE GENOMIC DNA]</scope>
    <source>
        <strain evidence="11">DSM 10507 / JCM 14656 / S5a33</strain>
    </source>
</reference>
<evidence type="ECO:0000256" key="2">
    <source>
        <dbReference type="ARBA" id="ARBA00023015"/>
    </source>
</evidence>
<sequence>MNRLFLLEDDEDLIEGLTYTLKKNQFELDVARTVHSARRLLADQKNTAGCSLPKPYELLLLDVSLPDGTGFEICEELRKTGNLTPIIFLTAADEETSIIRGLDSGGDDYITKPFRIGELCSRIRALLRRSSHFSHSNPDLLLSGPLTIDLLASKTTLNGVPLELTGAEYRLLCLLVKNSGRILARSTILDVLWDGNGSFIDDNTLSVYIRRLREKLEQDPSHPEHLITVRGFGYQWKEAES</sequence>
<dbReference type="InterPro" id="IPR016032">
    <property type="entry name" value="Sig_transdc_resp-reg_C-effctor"/>
</dbReference>
<feature type="domain" description="OmpR/PhoB-type" evidence="9">
    <location>
        <begin position="138"/>
        <end position="238"/>
    </location>
</feature>
<feature type="modified residue" description="4-aspartylphosphate" evidence="6">
    <location>
        <position position="62"/>
    </location>
</feature>
<dbReference type="Gene3D" id="3.40.50.2300">
    <property type="match status" value="1"/>
</dbReference>
<gene>
    <name evidence="10" type="ORF">RUMHYD_02270</name>
</gene>
<evidence type="ECO:0000259" key="8">
    <source>
        <dbReference type="PROSITE" id="PS50110"/>
    </source>
</evidence>
<dbReference type="SMART" id="SM00862">
    <property type="entry name" value="Trans_reg_C"/>
    <property type="match status" value="1"/>
</dbReference>
<dbReference type="SMART" id="SM00448">
    <property type="entry name" value="REC"/>
    <property type="match status" value="1"/>
</dbReference>
<dbReference type="Gene3D" id="1.10.10.10">
    <property type="entry name" value="Winged helix-like DNA-binding domain superfamily/Winged helix DNA-binding domain"/>
    <property type="match status" value="1"/>
</dbReference>